<feature type="domain" description="Glycoside hydrolase family 3 N-terminal" evidence="2">
    <location>
        <begin position="36"/>
        <end position="376"/>
    </location>
</feature>
<dbReference type="Pfam" id="PF00933">
    <property type="entry name" value="Glyco_hydro_3"/>
    <property type="match status" value="1"/>
</dbReference>
<dbReference type="InterPro" id="IPR036881">
    <property type="entry name" value="Glyco_hydro_3_C_sf"/>
</dbReference>
<dbReference type="Pfam" id="PF18559">
    <property type="entry name" value="Exop_C"/>
    <property type="match status" value="1"/>
</dbReference>
<dbReference type="SUPFAM" id="SSF51445">
    <property type="entry name" value="(Trans)glycosidases"/>
    <property type="match status" value="1"/>
</dbReference>
<dbReference type="InterPro" id="IPR041443">
    <property type="entry name" value="Exop_C"/>
</dbReference>
<sequence>MPLTPPYFSDWPKIESAIKKDDAIERDIAKIIGQMTVEEKLGQMIQPDLRGVTPAEMTQYKLGSILNGGGAWPGENKHASAQDWASKADEFWLATEEVFKDRPFRIPFMWATDAVHGHNNVFGATVFPHNIGLGAARDPELIRRIGDITAKEIVATGLDWTFAPTVATPRDLRWGRVYEGYSEDPEITYAYASQMVHGLQGSAEELKGDKHVISNVKHWVGDGGTLTGIDRGVNAYSEDLLRNIHAMGYFSGLEAGAQVVMSSFNTWEQPENYDFAPEEGESYNFKIHGSRYLLNDVLKDKMGFDGLVVTDWHGHAEVSKCSDGDATYAINAGNDILMVPVHKHWIEVYHTALKDIHSGKIPMTRIDDAVTRILRVKMRAGLWDKPMPSQRSLAGKQSVLGCLEHREVAREAVRKSMVLLKNKDQLLPLSSKQKIILTGSAADDLQKQSGGWNLTWQGDENTLDDFPGATTVRMALTEELGADNVVFDPELNSDVKAGDVVVVVTGEDPYAEMMGDIKAWQTLEFGKLKRSYRADVEKIHKLHRLGAKIITIFFSGRPLYLNEEIAKSSAFVAAWLPGSEGEGIIDVLVGDEDGKPRYDFQGKLSYSWPNKKCSTTVNRIPEHIPNYVVPDLEQDPNGNHAPLFEYGYGLNYSSCLQQANLDSLVLDIVGSEVPGEAHDALELYGVKSTIGDFQMKVADFTHWIGTDVSRNNPMTLEGIDTTPYNYQQQQDAVELVFKGVFAAAYIQTTDGGVENLDGYSSDKGALSFEVKVTEAPTKPVYLALQKWIENKLSDDVVTVDITSELLKAVGEFKEVSVPARLFVEQGVDLARLDTPFMLFTEGQLKTVVANVQWLNR</sequence>
<evidence type="ECO:0000259" key="3">
    <source>
        <dbReference type="Pfam" id="PF01915"/>
    </source>
</evidence>
<dbReference type="PANTHER" id="PTHR30620:SF77">
    <property type="entry name" value="LYSOSOMAL BETA GLUCOSIDASE-LIKE"/>
    <property type="match status" value="1"/>
</dbReference>
<dbReference type="Gene3D" id="3.20.20.300">
    <property type="entry name" value="Glycoside hydrolase, family 3, N-terminal domain"/>
    <property type="match status" value="1"/>
</dbReference>
<gene>
    <name evidence="5" type="ORF">LNL84_05495</name>
</gene>
<keyword evidence="6" id="KW-1185">Reference proteome</keyword>
<dbReference type="PRINTS" id="PR00133">
    <property type="entry name" value="GLHYDRLASE3"/>
</dbReference>
<evidence type="ECO:0000259" key="4">
    <source>
        <dbReference type="Pfam" id="PF18559"/>
    </source>
</evidence>
<accession>A0A9X2AVE3</accession>
<dbReference type="Gene3D" id="2.60.120.430">
    <property type="entry name" value="Galactose-binding lectin"/>
    <property type="match status" value="1"/>
</dbReference>
<dbReference type="GO" id="GO:0008422">
    <property type="term" value="F:beta-glucosidase activity"/>
    <property type="evidence" value="ECO:0007669"/>
    <property type="project" value="TreeGrafter"/>
</dbReference>
<dbReference type="PANTHER" id="PTHR30620">
    <property type="entry name" value="PERIPLASMIC BETA-GLUCOSIDASE-RELATED"/>
    <property type="match status" value="1"/>
</dbReference>
<dbReference type="AlphaFoldDB" id="A0A9X2AVE3"/>
<dbReference type="InterPro" id="IPR002772">
    <property type="entry name" value="Glyco_hydro_3_C"/>
</dbReference>
<organism evidence="5 6">
    <name type="scientific">Vibrio gelatinilyticus</name>
    <dbReference type="NCBI Taxonomy" id="2893468"/>
    <lineage>
        <taxon>Bacteria</taxon>
        <taxon>Pseudomonadati</taxon>
        <taxon>Pseudomonadota</taxon>
        <taxon>Gammaproteobacteria</taxon>
        <taxon>Vibrionales</taxon>
        <taxon>Vibrionaceae</taxon>
        <taxon>Vibrio</taxon>
    </lineage>
</organism>
<protein>
    <submittedName>
        <fullName evidence="5">Exo 1,3/1,4-beta-D-glucan glucohydrolase</fullName>
    </submittedName>
</protein>
<dbReference type="InterPro" id="IPR051915">
    <property type="entry name" value="Cellulose_Degrad_GH3"/>
</dbReference>
<keyword evidence="1" id="KW-0378">Hydrolase</keyword>
<dbReference type="InterPro" id="IPR001764">
    <property type="entry name" value="Glyco_hydro_3_N"/>
</dbReference>
<evidence type="ECO:0000313" key="5">
    <source>
        <dbReference type="EMBL" id="MCJ2376285.1"/>
    </source>
</evidence>
<dbReference type="SUPFAM" id="SSF52279">
    <property type="entry name" value="Beta-D-glucan exohydrolase, C-terminal domain"/>
    <property type="match status" value="1"/>
</dbReference>
<reference evidence="5" key="1">
    <citation type="submission" date="2021-11" db="EMBL/GenBank/DDBJ databases">
        <title>Vibrio ZSDE26 sp. nov. and Vibrio ZSDZ34 sp. nov., isolated from coastal seawater in Qingdao.</title>
        <authorList>
            <person name="Zhang P."/>
        </authorList>
    </citation>
    <scope>NUCLEOTIDE SEQUENCE</scope>
    <source>
        <strain evidence="5">ZSDZ34</strain>
    </source>
</reference>
<dbReference type="Gene3D" id="3.40.50.1700">
    <property type="entry name" value="Glycoside hydrolase family 3 C-terminal domain"/>
    <property type="match status" value="1"/>
</dbReference>
<evidence type="ECO:0000259" key="2">
    <source>
        <dbReference type="Pfam" id="PF00933"/>
    </source>
</evidence>
<dbReference type="Proteomes" id="UP001139488">
    <property type="component" value="Unassembled WGS sequence"/>
</dbReference>
<evidence type="ECO:0000256" key="1">
    <source>
        <dbReference type="ARBA" id="ARBA00022801"/>
    </source>
</evidence>
<dbReference type="InterPro" id="IPR036962">
    <property type="entry name" value="Glyco_hydro_3_N_sf"/>
</dbReference>
<evidence type="ECO:0000313" key="6">
    <source>
        <dbReference type="Proteomes" id="UP001139488"/>
    </source>
</evidence>
<feature type="domain" description="ExoP galactose-binding-like" evidence="4">
    <location>
        <begin position="710"/>
        <end position="853"/>
    </location>
</feature>
<dbReference type="GO" id="GO:0009251">
    <property type="term" value="P:glucan catabolic process"/>
    <property type="evidence" value="ECO:0007669"/>
    <property type="project" value="TreeGrafter"/>
</dbReference>
<dbReference type="RefSeq" id="WP_244355725.1">
    <property type="nucleotide sequence ID" value="NZ_JAJNNZ010000003.1"/>
</dbReference>
<dbReference type="EMBL" id="JAJNNZ010000003">
    <property type="protein sequence ID" value="MCJ2376285.1"/>
    <property type="molecule type" value="Genomic_DNA"/>
</dbReference>
<dbReference type="Pfam" id="PF01915">
    <property type="entry name" value="Glyco_hydro_3_C"/>
    <property type="match status" value="1"/>
</dbReference>
<dbReference type="InterPro" id="IPR017853">
    <property type="entry name" value="GH"/>
</dbReference>
<proteinExistence type="predicted"/>
<name>A0A9X2AVE3_9VIBR</name>
<feature type="domain" description="Glycoside hydrolase family 3 C-terminal" evidence="3">
    <location>
        <begin position="417"/>
        <end position="652"/>
    </location>
</feature>
<comment type="caution">
    <text evidence="5">The sequence shown here is derived from an EMBL/GenBank/DDBJ whole genome shotgun (WGS) entry which is preliminary data.</text>
</comment>